<comment type="caution">
    <text evidence="2">The sequence shown here is derived from an EMBL/GenBank/DDBJ whole genome shotgun (WGS) entry which is preliminary data.</text>
</comment>
<keyword evidence="3" id="KW-1185">Reference proteome</keyword>
<organism evidence="2 3">
    <name type="scientific">Hymenoscyphus fraxineus</name>
    <dbReference type="NCBI Taxonomy" id="746836"/>
    <lineage>
        <taxon>Eukaryota</taxon>
        <taxon>Fungi</taxon>
        <taxon>Dikarya</taxon>
        <taxon>Ascomycota</taxon>
        <taxon>Pezizomycotina</taxon>
        <taxon>Leotiomycetes</taxon>
        <taxon>Helotiales</taxon>
        <taxon>Helotiaceae</taxon>
        <taxon>Hymenoscyphus</taxon>
    </lineage>
</organism>
<feature type="compositionally biased region" description="Low complexity" evidence="1">
    <location>
        <begin position="158"/>
        <end position="171"/>
    </location>
</feature>
<dbReference type="Gene3D" id="3.30.450.30">
    <property type="entry name" value="Dynein light chain 2a, cytoplasmic"/>
    <property type="match status" value="1"/>
</dbReference>
<evidence type="ECO:0000313" key="2">
    <source>
        <dbReference type="EMBL" id="CAG8953562.1"/>
    </source>
</evidence>
<accession>A0A9N9KY11</accession>
<dbReference type="OrthoDB" id="271745at2759"/>
<feature type="compositionally biased region" description="Polar residues" evidence="1">
    <location>
        <begin position="138"/>
        <end position="150"/>
    </location>
</feature>
<gene>
    <name evidence="2" type="ORF">HYFRA_00010020</name>
</gene>
<name>A0A9N9KY11_9HELO</name>
<evidence type="ECO:0000313" key="3">
    <source>
        <dbReference type="Proteomes" id="UP000696280"/>
    </source>
</evidence>
<protein>
    <submittedName>
        <fullName evidence="2">Uncharacterized protein</fullName>
    </submittedName>
</protein>
<feature type="compositionally biased region" description="Pro residues" evidence="1">
    <location>
        <begin position="79"/>
        <end position="91"/>
    </location>
</feature>
<feature type="region of interest" description="Disordered" evidence="1">
    <location>
        <begin position="73"/>
        <end position="102"/>
    </location>
</feature>
<proteinExistence type="predicted"/>
<feature type="region of interest" description="Disordered" evidence="1">
    <location>
        <begin position="138"/>
        <end position="177"/>
    </location>
</feature>
<sequence>MYKRDMLLTRPLTTFLSRNTSPQLPTLLLVSPDGKLLASSSPLPAAVLRTQSTVASTLWNLYSPFQSSNDLISSALPPSKAPPPSAKPPRPSKVSPDSESDDNHLGSITIQLSHGIMVLRALSCGILFVAIGPVATPSASAHSVNPNPHTLLTPLVASNTTSPPSSPPQNNEGQHESIERNVTNSTHIPIASKAPSIAGSVGSSVVAGRAQASILGVKRHADDVGIWLEKQLRGFVLGSAEFR</sequence>
<dbReference type="Proteomes" id="UP000696280">
    <property type="component" value="Unassembled WGS sequence"/>
</dbReference>
<dbReference type="AlphaFoldDB" id="A0A9N9KY11"/>
<evidence type="ECO:0000256" key="1">
    <source>
        <dbReference type="SAM" id="MobiDB-lite"/>
    </source>
</evidence>
<dbReference type="EMBL" id="CAJVRL010000051">
    <property type="protein sequence ID" value="CAG8953562.1"/>
    <property type="molecule type" value="Genomic_DNA"/>
</dbReference>
<reference evidence="2" key="1">
    <citation type="submission" date="2021-07" db="EMBL/GenBank/DDBJ databases">
        <authorList>
            <person name="Durling M."/>
        </authorList>
    </citation>
    <scope>NUCLEOTIDE SEQUENCE</scope>
</reference>